<organism evidence="3 4">
    <name type="scientific">Elioraea tepida</name>
    <dbReference type="NCBI Taxonomy" id="2843330"/>
    <lineage>
        <taxon>Bacteria</taxon>
        <taxon>Pseudomonadati</taxon>
        <taxon>Pseudomonadota</taxon>
        <taxon>Alphaproteobacteria</taxon>
        <taxon>Acetobacterales</taxon>
        <taxon>Elioraeaceae</taxon>
        <taxon>Elioraea</taxon>
    </lineage>
</organism>
<dbReference type="Pfam" id="PF06938">
    <property type="entry name" value="DUF1285_N"/>
    <property type="match status" value="1"/>
</dbReference>
<dbReference type="Proteomes" id="UP000694001">
    <property type="component" value="Chromosome"/>
</dbReference>
<feature type="domain" description="DUF1285" evidence="1">
    <location>
        <begin position="83"/>
        <end position="140"/>
    </location>
</feature>
<feature type="domain" description="DUF1285" evidence="2">
    <location>
        <begin position="160"/>
        <end position="243"/>
    </location>
</feature>
<dbReference type="Pfam" id="PF21028">
    <property type="entry name" value="DUF1285_C"/>
    <property type="match status" value="1"/>
</dbReference>
<dbReference type="InterPro" id="IPR048341">
    <property type="entry name" value="DUF1285_N"/>
</dbReference>
<evidence type="ECO:0000313" key="3">
    <source>
        <dbReference type="EMBL" id="QXM26286.1"/>
    </source>
</evidence>
<dbReference type="KEGG" id="elio:KO353_09770"/>
<name>A0A975U762_9PROT</name>
<evidence type="ECO:0000259" key="2">
    <source>
        <dbReference type="Pfam" id="PF21028"/>
    </source>
</evidence>
<sequence>MLPIYTRQRKAAVGGHTLVTVVVDTLRRLARAAADGEGGAARPGGGAAFAEALPARRSLSLRDPIPGLALTPSAPRRRPVQVLCGDLAIRIARDGTWYYQGSPIRRKELVCLFASCLKRDAEGYWLETPAERGRIEVEDVPFLAVELFWSKGPCPACACDSGGQVLTFRTNVDEMVTAGKDHPIRVARDIITCQPTPYLMVRDGLEARIGRAVYYELVALAVPEVVHGERVLGVWSAGEFFPLGSAEE</sequence>
<proteinExistence type="predicted"/>
<dbReference type="EMBL" id="CP076448">
    <property type="protein sequence ID" value="QXM26286.1"/>
    <property type="molecule type" value="Genomic_DNA"/>
</dbReference>
<evidence type="ECO:0000313" key="4">
    <source>
        <dbReference type="Proteomes" id="UP000694001"/>
    </source>
</evidence>
<reference evidence="3" key="1">
    <citation type="submission" date="2021-06" db="EMBL/GenBank/DDBJ databases">
        <title>Elioraea tepida, sp. nov., a moderately thermophilic aerobic anoxygenic phototrophic bacterium isolated from an alkaline siliceous hot spring mat community in Yellowstone National Park, WY, USA.</title>
        <authorList>
            <person name="Saini M.K."/>
            <person name="Yoshida S."/>
            <person name="Sebastian A."/>
            <person name="Hirose S."/>
            <person name="Hara E."/>
            <person name="Tamaki H."/>
            <person name="Soulier N.T."/>
            <person name="Albert I."/>
            <person name="Hanada S."/>
            <person name="Bryant D.A."/>
            <person name="Tank M."/>
        </authorList>
    </citation>
    <scope>NUCLEOTIDE SEQUENCE</scope>
    <source>
        <strain evidence="3">MS-P2</strain>
    </source>
</reference>
<evidence type="ECO:0000259" key="1">
    <source>
        <dbReference type="Pfam" id="PF06938"/>
    </source>
</evidence>
<accession>A0A975U762</accession>
<gene>
    <name evidence="3" type="ORF">KO353_09770</name>
</gene>
<keyword evidence="4" id="KW-1185">Reference proteome</keyword>
<protein>
    <submittedName>
        <fullName evidence="3">DUF1285 domain-containing protein</fullName>
    </submittedName>
</protein>
<dbReference type="InterPro" id="IPR048342">
    <property type="entry name" value="DUF1285_C"/>
</dbReference>
<dbReference type="AlphaFoldDB" id="A0A975U762"/>